<name>A0AA41YXJ4_9HYPH</name>
<dbReference type="AlphaFoldDB" id="A0AA41YXJ4"/>
<feature type="transmembrane region" description="Helical" evidence="1">
    <location>
        <begin position="68"/>
        <end position="87"/>
    </location>
</feature>
<dbReference type="Proteomes" id="UP001165667">
    <property type="component" value="Unassembled WGS sequence"/>
</dbReference>
<proteinExistence type="predicted"/>
<protein>
    <submittedName>
        <fullName evidence="2">Uncharacterized protein</fullName>
    </submittedName>
</protein>
<keyword evidence="1" id="KW-0472">Membrane</keyword>
<evidence type="ECO:0000256" key="1">
    <source>
        <dbReference type="SAM" id="Phobius"/>
    </source>
</evidence>
<comment type="caution">
    <text evidence="2">The sequence shown here is derived from an EMBL/GenBank/DDBJ whole genome shotgun (WGS) entry which is preliminary data.</text>
</comment>
<keyword evidence="1" id="KW-0812">Transmembrane</keyword>
<keyword evidence="3" id="KW-1185">Reference proteome</keyword>
<reference evidence="2" key="1">
    <citation type="submission" date="2022-05" db="EMBL/GenBank/DDBJ databases">
        <authorList>
            <person name="Pankratov T."/>
        </authorList>
    </citation>
    <scope>NUCLEOTIDE SEQUENCE</scope>
    <source>
        <strain evidence="2">BP6-180914</strain>
    </source>
</reference>
<evidence type="ECO:0000313" key="2">
    <source>
        <dbReference type="EMBL" id="MCW6509969.1"/>
    </source>
</evidence>
<accession>A0AA41YXJ4</accession>
<keyword evidence="1" id="KW-1133">Transmembrane helix</keyword>
<evidence type="ECO:0000313" key="3">
    <source>
        <dbReference type="Proteomes" id="UP001165667"/>
    </source>
</evidence>
<organism evidence="2 3">
    <name type="scientific">Lichenifustis flavocetrariae</name>
    <dbReference type="NCBI Taxonomy" id="2949735"/>
    <lineage>
        <taxon>Bacteria</taxon>
        <taxon>Pseudomonadati</taxon>
        <taxon>Pseudomonadota</taxon>
        <taxon>Alphaproteobacteria</taxon>
        <taxon>Hyphomicrobiales</taxon>
        <taxon>Lichenihabitantaceae</taxon>
        <taxon>Lichenifustis</taxon>
    </lineage>
</organism>
<feature type="transmembrane region" description="Helical" evidence="1">
    <location>
        <begin position="12"/>
        <end position="29"/>
    </location>
</feature>
<gene>
    <name evidence="2" type="ORF">M8523_18270</name>
</gene>
<dbReference type="EMBL" id="JAMOIM010000012">
    <property type="protein sequence ID" value="MCW6509969.1"/>
    <property type="molecule type" value="Genomic_DNA"/>
</dbReference>
<dbReference type="RefSeq" id="WP_282586337.1">
    <property type="nucleotide sequence ID" value="NZ_JAMOIM010000012.1"/>
</dbReference>
<sequence length="296" mass="33334">MKDISDYQRGSVFGMVIVALAFAFALWVPPDSKSTDQIGRQHTSADAEQEGKGPIYRWWHWTITGDSAGFYTLGLIGVGSLQALFFIRQLVLMRNGLYDTKQAADAAKEQAKLARESLIANNRAWLTVGRPVLDNVFQITEQQIWATARLPIKNIGITPALQITVDIWIDFFHPGGFEEARVKARFEELRIKRSNFLELTLFPAEELTGHVTEYGFSITATRAEMERNLFKDFPRVDPLLLGCVTYHFPSDQLGRHQTRFAYRILTPTAVGLAPTEFPAGLVGLMRLDFFGSFLAD</sequence>